<dbReference type="PANTHER" id="PTHR30258:SF1">
    <property type="entry name" value="PROTEIN TRANSPORT PROTEIN HOFB HOMOLOG"/>
    <property type="match status" value="1"/>
</dbReference>
<dbReference type="Gene3D" id="3.40.50.300">
    <property type="entry name" value="P-loop containing nucleotide triphosphate hydrolases"/>
    <property type="match status" value="1"/>
</dbReference>
<dbReference type="PROSITE" id="PS00662">
    <property type="entry name" value="T2SP_E"/>
    <property type="match status" value="1"/>
</dbReference>
<keyword evidence="3" id="KW-0067">ATP-binding</keyword>
<evidence type="ECO:0000313" key="5">
    <source>
        <dbReference type="EMBL" id="QHA00251.1"/>
    </source>
</evidence>
<dbReference type="FunFam" id="3.40.50.300:FF:000398">
    <property type="entry name" value="Type IV pilus assembly ATPase PilB"/>
    <property type="match status" value="1"/>
</dbReference>
<dbReference type="CDD" id="cd01129">
    <property type="entry name" value="PulE-GspE-like"/>
    <property type="match status" value="1"/>
</dbReference>
<evidence type="ECO:0000256" key="2">
    <source>
        <dbReference type="ARBA" id="ARBA00022741"/>
    </source>
</evidence>
<dbReference type="AlphaFoldDB" id="A0A857DHT3"/>
<dbReference type="Proteomes" id="UP000430508">
    <property type="component" value="Chromosome"/>
</dbReference>
<accession>A0A857DHT3</accession>
<organism evidence="5 6">
    <name type="scientific">Dehalobacter restrictus</name>
    <dbReference type="NCBI Taxonomy" id="55583"/>
    <lineage>
        <taxon>Bacteria</taxon>
        <taxon>Bacillati</taxon>
        <taxon>Bacillota</taxon>
        <taxon>Clostridia</taxon>
        <taxon>Eubacteriales</taxon>
        <taxon>Desulfitobacteriaceae</taxon>
        <taxon>Dehalobacter</taxon>
    </lineage>
</organism>
<proteinExistence type="inferred from homology"/>
<dbReference type="FunFam" id="3.30.450.90:FF:000001">
    <property type="entry name" value="Type II secretion system ATPase GspE"/>
    <property type="match status" value="1"/>
</dbReference>
<feature type="domain" description="Bacterial type II secretion system protein E" evidence="4">
    <location>
        <begin position="379"/>
        <end position="393"/>
    </location>
</feature>
<dbReference type="InterPro" id="IPR037257">
    <property type="entry name" value="T2SS_E_N_sf"/>
</dbReference>
<evidence type="ECO:0000313" key="6">
    <source>
        <dbReference type="Proteomes" id="UP000430508"/>
    </source>
</evidence>
<gene>
    <name evidence="5" type="ORF">GQ588_06165</name>
</gene>
<keyword evidence="2" id="KW-0547">Nucleotide-binding</keyword>
<evidence type="ECO:0000259" key="4">
    <source>
        <dbReference type="PROSITE" id="PS00662"/>
    </source>
</evidence>
<protein>
    <submittedName>
        <fullName evidence="5">Type II secretion system protein GspE</fullName>
    </submittedName>
</protein>
<dbReference type="InterPro" id="IPR007831">
    <property type="entry name" value="T2SS_GspE_N"/>
</dbReference>
<dbReference type="Pfam" id="PF00437">
    <property type="entry name" value="T2SSE"/>
    <property type="match status" value="1"/>
</dbReference>
<dbReference type="SUPFAM" id="SSF160246">
    <property type="entry name" value="EspE N-terminal domain-like"/>
    <property type="match status" value="1"/>
</dbReference>
<dbReference type="GO" id="GO:0005524">
    <property type="term" value="F:ATP binding"/>
    <property type="evidence" value="ECO:0007669"/>
    <property type="project" value="UniProtKB-KW"/>
</dbReference>
<dbReference type="SMART" id="SM00382">
    <property type="entry name" value="AAA"/>
    <property type="match status" value="1"/>
</dbReference>
<dbReference type="InterPro" id="IPR003593">
    <property type="entry name" value="AAA+_ATPase"/>
</dbReference>
<dbReference type="InterPro" id="IPR001482">
    <property type="entry name" value="T2SS/T4SS_dom"/>
</dbReference>
<sequence>MPETMRKLGQLLVESEVITAKQLEDALEMQSKTSKKLGEILIETKSITEKQLLKVLEFQYHIPYYDLGETPIDPLATGLITEGMVRKHSLIPIKKENNVLIVAMVDPLDFYAIDDVKRATRLDVKPAMATASDIMNAIERYYGKESAEKAIEELKQTYDLVDFSGIDDQFGDEVTNAPVVRLVNSVIQHAIKTNASDIHIEPSDNEMRIRYRIDGELQEAMKTSKAAHQAIVTRIKIMGQMDIAEKRLPQDGRIEVSIDGNNVDLRLSILPTVHGEKIVIRVLGMRNSTYTKSELGFTAENLELFDRIIKSPNGIILVSGPTGSGKTTTLYAVMRELNKPTVNIITVEDPVEYRMDGINQVQVNTKAGLTFASGLRSILRQDPDIIMIGEIRDSETAQIAIRSAITGHLVLSTIHTNDAASSIIRLVDMGIESYLVSSAVVGLMAQRLVRKICPKCKTSYRPEHAEMMLLKLREPQPLYKGTGCPACNYTGYSGRTAIHEIIPINKDIREMVNRGVTPDQIRHIAGRFGYISLRDTCTRLVLDGTTTTEELLKVTYSIE</sequence>
<comment type="similarity">
    <text evidence="1">Belongs to the GSP E family.</text>
</comment>
<dbReference type="FunFam" id="3.30.300.160:FF:000002">
    <property type="entry name" value="Type II secretion system protein E"/>
    <property type="match status" value="1"/>
</dbReference>
<dbReference type="Pfam" id="PF05157">
    <property type="entry name" value="MshEN"/>
    <property type="match status" value="1"/>
</dbReference>
<reference evidence="5 6" key="1">
    <citation type="submission" date="2019-12" db="EMBL/GenBank/DDBJ databases">
        <title>Sequence classification of anaerobic respiratory reductive dehalogenases: First we see many, then we see few.</title>
        <authorList>
            <person name="Molenda O."/>
            <person name="Puentes Jacome L.A."/>
            <person name="Cao X."/>
            <person name="Nesbo C.L."/>
            <person name="Tang S."/>
            <person name="Morson N."/>
            <person name="Patron J."/>
            <person name="Lomheim L."/>
            <person name="Wishart D.S."/>
            <person name="Edwards E.A."/>
        </authorList>
    </citation>
    <scope>NUCLEOTIDE SEQUENCE [LARGE SCALE GENOMIC DNA]</scope>
    <source>
        <strain evidence="5 6">12DCA</strain>
    </source>
</reference>
<dbReference type="Gene3D" id="3.30.450.90">
    <property type="match status" value="1"/>
</dbReference>
<evidence type="ECO:0000256" key="3">
    <source>
        <dbReference type="ARBA" id="ARBA00022840"/>
    </source>
</evidence>
<dbReference type="InterPro" id="IPR027417">
    <property type="entry name" value="P-loop_NTPase"/>
</dbReference>
<dbReference type="RefSeq" id="WP_019226760.1">
    <property type="nucleotide sequence ID" value="NZ_CP046996.1"/>
</dbReference>
<dbReference type="GO" id="GO:0005886">
    <property type="term" value="C:plasma membrane"/>
    <property type="evidence" value="ECO:0007669"/>
    <property type="project" value="TreeGrafter"/>
</dbReference>
<dbReference type="GO" id="GO:0016887">
    <property type="term" value="F:ATP hydrolysis activity"/>
    <property type="evidence" value="ECO:0007669"/>
    <property type="project" value="TreeGrafter"/>
</dbReference>
<evidence type="ECO:0000256" key="1">
    <source>
        <dbReference type="ARBA" id="ARBA00006611"/>
    </source>
</evidence>
<dbReference type="SUPFAM" id="SSF52540">
    <property type="entry name" value="P-loop containing nucleoside triphosphate hydrolases"/>
    <property type="match status" value="1"/>
</dbReference>
<dbReference type="EMBL" id="CP046996">
    <property type="protein sequence ID" value="QHA00251.1"/>
    <property type="molecule type" value="Genomic_DNA"/>
</dbReference>
<dbReference type="PANTHER" id="PTHR30258">
    <property type="entry name" value="TYPE II SECRETION SYSTEM PROTEIN GSPE-RELATED"/>
    <property type="match status" value="1"/>
</dbReference>
<dbReference type="Gene3D" id="3.30.300.160">
    <property type="entry name" value="Type II secretion system, protein E, N-terminal domain"/>
    <property type="match status" value="1"/>
</dbReference>
<name>A0A857DHT3_9FIRM</name>